<evidence type="ECO:0000259" key="18">
    <source>
        <dbReference type="PROSITE" id="PS51192"/>
    </source>
</evidence>
<evidence type="ECO:0000256" key="15">
    <source>
        <dbReference type="ARBA" id="ARBA00034617"/>
    </source>
</evidence>
<dbReference type="Gene3D" id="1.10.10.10">
    <property type="entry name" value="Winged helix-like DNA-binding domain superfamily/Winged helix DNA-binding domain"/>
    <property type="match status" value="1"/>
</dbReference>
<dbReference type="EMBL" id="SSTM01000003">
    <property type="protein sequence ID" value="TJW10755.1"/>
    <property type="molecule type" value="Genomic_DNA"/>
</dbReference>
<dbReference type="SMART" id="SM00956">
    <property type="entry name" value="RQC"/>
    <property type="match status" value="1"/>
</dbReference>
<dbReference type="RefSeq" id="WP_136845747.1">
    <property type="nucleotide sequence ID" value="NZ_CANSOV010000002.1"/>
</dbReference>
<dbReference type="InterPro" id="IPR018982">
    <property type="entry name" value="RQC_domain"/>
</dbReference>
<dbReference type="InterPro" id="IPR036388">
    <property type="entry name" value="WH-like_DNA-bd_sf"/>
</dbReference>
<dbReference type="GO" id="GO:0005737">
    <property type="term" value="C:cytoplasm"/>
    <property type="evidence" value="ECO:0007669"/>
    <property type="project" value="TreeGrafter"/>
</dbReference>
<evidence type="ECO:0000259" key="17">
    <source>
        <dbReference type="PROSITE" id="PS50967"/>
    </source>
</evidence>
<dbReference type="Gene3D" id="3.40.50.300">
    <property type="entry name" value="P-loop containing nucleotide triphosphate hydrolases"/>
    <property type="match status" value="2"/>
</dbReference>
<dbReference type="FunFam" id="3.40.50.300:FF:000156">
    <property type="entry name" value="ATP-dependent DNA helicase recQ"/>
    <property type="match status" value="1"/>
</dbReference>
<dbReference type="InterPro" id="IPR014001">
    <property type="entry name" value="Helicase_ATP-bd"/>
</dbReference>
<name>A0A4T9T7M8_9ACTN</name>
<dbReference type="InterPro" id="IPR044876">
    <property type="entry name" value="HRDC_dom_sf"/>
</dbReference>
<dbReference type="InterPro" id="IPR032284">
    <property type="entry name" value="RecQ_Zn-bd"/>
</dbReference>
<evidence type="ECO:0000313" key="21">
    <source>
        <dbReference type="Proteomes" id="UP000309454"/>
    </source>
</evidence>
<dbReference type="GO" id="GO:0043138">
    <property type="term" value="F:3'-5' DNA helicase activity"/>
    <property type="evidence" value="ECO:0007669"/>
    <property type="project" value="UniProtKB-EC"/>
</dbReference>
<dbReference type="PROSITE" id="PS50967">
    <property type="entry name" value="HRDC"/>
    <property type="match status" value="1"/>
</dbReference>
<comment type="caution">
    <text evidence="20">The sequence shown here is derived from an EMBL/GenBank/DDBJ whole genome shotgun (WGS) entry which is preliminary data.</text>
</comment>
<evidence type="ECO:0000256" key="11">
    <source>
        <dbReference type="ARBA" id="ARBA00023125"/>
    </source>
</evidence>
<dbReference type="GO" id="GO:0006310">
    <property type="term" value="P:DNA recombination"/>
    <property type="evidence" value="ECO:0007669"/>
    <property type="project" value="UniProtKB-UniRule"/>
</dbReference>
<dbReference type="InterPro" id="IPR027417">
    <property type="entry name" value="P-loop_NTPase"/>
</dbReference>
<evidence type="ECO:0000259" key="19">
    <source>
        <dbReference type="PROSITE" id="PS51194"/>
    </source>
</evidence>
<keyword evidence="4" id="KW-0479">Metal-binding</keyword>
<dbReference type="GO" id="GO:0009378">
    <property type="term" value="F:four-way junction helicase activity"/>
    <property type="evidence" value="ECO:0007669"/>
    <property type="project" value="TreeGrafter"/>
</dbReference>
<dbReference type="Pfam" id="PF00570">
    <property type="entry name" value="HRDC"/>
    <property type="match status" value="1"/>
</dbReference>
<dbReference type="Pfam" id="PF16124">
    <property type="entry name" value="RecQ_Zn_bind"/>
    <property type="match status" value="1"/>
</dbReference>
<evidence type="ECO:0000313" key="20">
    <source>
        <dbReference type="EMBL" id="TJW10755.1"/>
    </source>
</evidence>
<comment type="cofactor">
    <cofactor evidence="1">
        <name>Mg(2+)</name>
        <dbReference type="ChEBI" id="CHEBI:18420"/>
    </cofactor>
</comment>
<dbReference type="GO" id="GO:0003677">
    <property type="term" value="F:DNA binding"/>
    <property type="evidence" value="ECO:0007669"/>
    <property type="project" value="UniProtKB-KW"/>
</dbReference>
<accession>A0A4T9T7M8</accession>
<feature type="domain" description="HRDC" evidence="17">
    <location>
        <begin position="549"/>
        <end position="629"/>
    </location>
</feature>
<keyword evidence="7 20" id="KW-0378">Hydrolase</keyword>
<evidence type="ECO:0000256" key="1">
    <source>
        <dbReference type="ARBA" id="ARBA00001946"/>
    </source>
</evidence>
<dbReference type="InterPro" id="IPR006293">
    <property type="entry name" value="DNA_helicase_ATP-dep_RecQ_bac"/>
</dbReference>
<dbReference type="CDD" id="cd18794">
    <property type="entry name" value="SF2_C_RecQ"/>
    <property type="match status" value="1"/>
</dbReference>
<dbReference type="SMART" id="SM00490">
    <property type="entry name" value="HELICc"/>
    <property type="match status" value="1"/>
</dbReference>
<evidence type="ECO:0000256" key="4">
    <source>
        <dbReference type="ARBA" id="ARBA00022723"/>
    </source>
</evidence>
<sequence length="631" mass="69357">MTHPLPRTSPAAHAAIDKAQQVLENTFGYSRFRPGQAEVVASVLTGRDTLAVMPTGAGKSLCFQVPAIAADGLCLVISPLVALMEDQVQALTAAGARAAFINSSLSASQQGALLRQAQNGQFDLLYVAPERLADPRFVEFAAQTPPTLIAVDEAHCVSQWGQDFRPSFLEIAPFVQQLPKRPVLMALTATATQQVQRDIVRLLGLNNPFAMVTGFDRPNLHYAVEQLLPKQKVARILRYVQQRPSDSGIVYCQTVKEVDALTQTLQEAGVRATSYHAKLPSDVRSRNQQAFINDDAPVIVATVAFGMGIDKSNVRYVIHHNMPKSLEAYYQEAGRAGRDGEPSECLLLWCNNDIATSRSFIDNEGEALEGHAAEVQRQASRNRLNAMIGYCYTVDCLRGYLLRYFGEEAPEHCGNCGNCEGSFQKANLTEEARQLLRLVHFTRGRFGKEVLASVLRGKESDMVKRHRLDECRFFGSLPEASDRDLKQVVDILVNRNMLVVEEGTFPTIGLGPQFKAAGADDFQLFLKRPVKSAPPSKAPKRGTEAAGAAEGSEALFQQLRALRKKIADAEGKPPYIVFSDATLRQLCAHLPHTPEQFLEVPGVGPHKLQKYGRQFLEAIACFEKSEEPAAD</sequence>
<dbReference type="SMART" id="SM00487">
    <property type="entry name" value="DEXDc"/>
    <property type="match status" value="1"/>
</dbReference>
<dbReference type="PANTHER" id="PTHR13710">
    <property type="entry name" value="DNA HELICASE RECQ FAMILY MEMBER"/>
    <property type="match status" value="1"/>
</dbReference>
<dbReference type="SMART" id="SM00341">
    <property type="entry name" value="HRDC"/>
    <property type="match status" value="1"/>
</dbReference>
<keyword evidence="5" id="KW-0547">Nucleotide-binding</keyword>
<dbReference type="CDD" id="cd17920">
    <property type="entry name" value="DEXHc_RecQ"/>
    <property type="match status" value="1"/>
</dbReference>
<keyword evidence="21" id="KW-1185">Reference proteome</keyword>
<dbReference type="GO" id="GO:0030894">
    <property type="term" value="C:replisome"/>
    <property type="evidence" value="ECO:0007669"/>
    <property type="project" value="TreeGrafter"/>
</dbReference>
<feature type="domain" description="Helicase C-terminal" evidence="19">
    <location>
        <begin position="232"/>
        <end position="381"/>
    </location>
</feature>
<evidence type="ECO:0000256" key="16">
    <source>
        <dbReference type="NCBIfam" id="TIGR01389"/>
    </source>
</evidence>
<keyword evidence="6" id="KW-0227">DNA damage</keyword>
<comment type="cofactor">
    <cofactor evidence="2">
        <name>Zn(2+)</name>
        <dbReference type="ChEBI" id="CHEBI:29105"/>
    </cofactor>
</comment>
<dbReference type="InterPro" id="IPR001650">
    <property type="entry name" value="Helicase_C-like"/>
</dbReference>
<dbReference type="GO" id="GO:0006260">
    <property type="term" value="P:DNA replication"/>
    <property type="evidence" value="ECO:0007669"/>
    <property type="project" value="InterPro"/>
</dbReference>
<dbReference type="AlphaFoldDB" id="A0A4T9T7M8"/>
<dbReference type="InterPro" id="IPR002121">
    <property type="entry name" value="HRDC_dom"/>
</dbReference>
<dbReference type="NCBIfam" id="TIGR01389">
    <property type="entry name" value="recQ"/>
    <property type="match status" value="1"/>
</dbReference>
<dbReference type="InterPro" id="IPR004589">
    <property type="entry name" value="DNA_helicase_ATP-dep_RecQ"/>
</dbReference>
<keyword evidence="14" id="KW-0413">Isomerase</keyword>
<dbReference type="GO" id="GO:0009432">
    <property type="term" value="P:SOS response"/>
    <property type="evidence" value="ECO:0007669"/>
    <property type="project" value="UniProtKB-UniRule"/>
</dbReference>
<evidence type="ECO:0000256" key="2">
    <source>
        <dbReference type="ARBA" id="ARBA00001947"/>
    </source>
</evidence>
<dbReference type="EC" id="5.6.2.4" evidence="16"/>
<dbReference type="GO" id="GO:0016787">
    <property type="term" value="F:hydrolase activity"/>
    <property type="evidence" value="ECO:0007669"/>
    <property type="project" value="UniProtKB-KW"/>
</dbReference>
<evidence type="ECO:0000256" key="9">
    <source>
        <dbReference type="ARBA" id="ARBA00022833"/>
    </source>
</evidence>
<evidence type="ECO:0000256" key="12">
    <source>
        <dbReference type="ARBA" id="ARBA00023172"/>
    </source>
</evidence>
<dbReference type="Pfam" id="PF00270">
    <property type="entry name" value="DEAD"/>
    <property type="match status" value="1"/>
</dbReference>
<comment type="catalytic activity">
    <reaction evidence="15">
        <text>Couples ATP hydrolysis with the unwinding of duplex DNA by translocating in the 3'-5' direction.</text>
        <dbReference type="EC" id="5.6.2.4"/>
    </reaction>
</comment>
<evidence type="ECO:0000256" key="5">
    <source>
        <dbReference type="ARBA" id="ARBA00022741"/>
    </source>
</evidence>
<gene>
    <name evidence="20" type="primary">recQ</name>
    <name evidence="20" type="ORF">E5982_05640</name>
</gene>
<dbReference type="GO" id="GO:0046872">
    <property type="term" value="F:metal ion binding"/>
    <property type="evidence" value="ECO:0007669"/>
    <property type="project" value="UniProtKB-KW"/>
</dbReference>
<dbReference type="GO" id="GO:0005524">
    <property type="term" value="F:ATP binding"/>
    <property type="evidence" value="ECO:0007669"/>
    <property type="project" value="UniProtKB-KW"/>
</dbReference>
<keyword evidence="13" id="KW-0234">DNA repair</keyword>
<evidence type="ECO:0000256" key="7">
    <source>
        <dbReference type="ARBA" id="ARBA00022801"/>
    </source>
</evidence>
<organism evidence="20 21">
    <name type="scientific">Parvibacter caecicola</name>
    <dbReference type="NCBI Taxonomy" id="747645"/>
    <lineage>
        <taxon>Bacteria</taxon>
        <taxon>Bacillati</taxon>
        <taxon>Actinomycetota</taxon>
        <taxon>Coriobacteriia</taxon>
        <taxon>Coriobacteriales</taxon>
        <taxon>Coriobacteriaceae</taxon>
        <taxon>Parvibacter</taxon>
    </lineage>
</organism>
<keyword evidence="10" id="KW-0067">ATP-binding</keyword>
<dbReference type="InterPro" id="IPR011545">
    <property type="entry name" value="DEAD/DEAH_box_helicase_dom"/>
</dbReference>
<evidence type="ECO:0000256" key="14">
    <source>
        <dbReference type="ARBA" id="ARBA00023235"/>
    </source>
</evidence>
<evidence type="ECO:0000256" key="8">
    <source>
        <dbReference type="ARBA" id="ARBA00022806"/>
    </source>
</evidence>
<keyword evidence="8 20" id="KW-0347">Helicase</keyword>
<protein>
    <recommendedName>
        <fullName evidence="16">DNA helicase RecQ</fullName>
        <ecNumber evidence="16">5.6.2.4</ecNumber>
    </recommendedName>
</protein>
<comment type="similarity">
    <text evidence="3">Belongs to the helicase family. RecQ subfamily.</text>
</comment>
<dbReference type="PROSITE" id="PS51194">
    <property type="entry name" value="HELICASE_CTER"/>
    <property type="match status" value="1"/>
</dbReference>
<dbReference type="SUPFAM" id="SSF46785">
    <property type="entry name" value="Winged helix' DNA-binding domain"/>
    <property type="match status" value="1"/>
</dbReference>
<dbReference type="Gene3D" id="1.10.150.80">
    <property type="entry name" value="HRDC domain"/>
    <property type="match status" value="1"/>
</dbReference>
<keyword evidence="11" id="KW-0238">DNA-binding</keyword>
<dbReference type="InterPro" id="IPR010997">
    <property type="entry name" value="HRDC-like_sf"/>
</dbReference>
<dbReference type="Pfam" id="PF09382">
    <property type="entry name" value="RQC"/>
    <property type="match status" value="1"/>
</dbReference>
<reference evidence="20 21" key="1">
    <citation type="submission" date="2019-04" db="EMBL/GenBank/DDBJ databases">
        <title>Microbes associate with the intestines of laboratory mice.</title>
        <authorList>
            <person name="Navarre W."/>
            <person name="Wong E."/>
            <person name="Huang K.C."/>
            <person name="Tropini C."/>
            <person name="Ng K."/>
            <person name="Yu B."/>
        </authorList>
    </citation>
    <scope>NUCLEOTIDE SEQUENCE [LARGE SCALE GENOMIC DNA]</scope>
    <source>
        <strain evidence="20 21">NM48_B13</strain>
    </source>
</reference>
<dbReference type="SUPFAM" id="SSF47819">
    <property type="entry name" value="HRDC-like"/>
    <property type="match status" value="1"/>
</dbReference>
<keyword evidence="12" id="KW-0233">DNA recombination</keyword>
<evidence type="ECO:0000256" key="13">
    <source>
        <dbReference type="ARBA" id="ARBA00023204"/>
    </source>
</evidence>
<keyword evidence="9" id="KW-0862">Zinc</keyword>
<dbReference type="Pfam" id="PF00271">
    <property type="entry name" value="Helicase_C"/>
    <property type="match status" value="1"/>
</dbReference>
<dbReference type="NCBIfam" id="TIGR00614">
    <property type="entry name" value="recQ_fam"/>
    <property type="match status" value="1"/>
</dbReference>
<dbReference type="PROSITE" id="PS51192">
    <property type="entry name" value="HELICASE_ATP_BIND_1"/>
    <property type="match status" value="1"/>
</dbReference>
<dbReference type="InterPro" id="IPR036390">
    <property type="entry name" value="WH_DNA-bd_sf"/>
</dbReference>
<evidence type="ECO:0000256" key="3">
    <source>
        <dbReference type="ARBA" id="ARBA00005446"/>
    </source>
</evidence>
<evidence type="ECO:0000256" key="10">
    <source>
        <dbReference type="ARBA" id="ARBA00022840"/>
    </source>
</evidence>
<dbReference type="SUPFAM" id="SSF52540">
    <property type="entry name" value="P-loop containing nucleoside triphosphate hydrolases"/>
    <property type="match status" value="1"/>
</dbReference>
<dbReference type="GO" id="GO:0043590">
    <property type="term" value="C:bacterial nucleoid"/>
    <property type="evidence" value="ECO:0007669"/>
    <property type="project" value="TreeGrafter"/>
</dbReference>
<dbReference type="GO" id="GO:0006281">
    <property type="term" value="P:DNA repair"/>
    <property type="evidence" value="ECO:0007669"/>
    <property type="project" value="UniProtKB-KW"/>
</dbReference>
<dbReference type="OrthoDB" id="9760034at2"/>
<feature type="domain" description="Helicase ATP-binding" evidence="18">
    <location>
        <begin position="40"/>
        <end position="209"/>
    </location>
</feature>
<dbReference type="Proteomes" id="UP000309454">
    <property type="component" value="Unassembled WGS sequence"/>
</dbReference>
<evidence type="ECO:0000256" key="6">
    <source>
        <dbReference type="ARBA" id="ARBA00022763"/>
    </source>
</evidence>
<proteinExistence type="inferred from homology"/>
<dbReference type="PANTHER" id="PTHR13710:SF105">
    <property type="entry name" value="ATP-DEPENDENT DNA HELICASE Q1"/>
    <property type="match status" value="1"/>
</dbReference>
<dbReference type="FunFam" id="3.40.50.300:FF:000296">
    <property type="entry name" value="ATP-dependent DNA helicase RecQ"/>
    <property type="match status" value="1"/>
</dbReference>